<dbReference type="Pfam" id="PF13185">
    <property type="entry name" value="GAF_2"/>
    <property type="match status" value="1"/>
</dbReference>
<accession>A0A0S6WAG0</accession>
<dbReference type="PRINTS" id="PR00344">
    <property type="entry name" value="BCTRLSENSOR"/>
</dbReference>
<evidence type="ECO:0000256" key="3">
    <source>
        <dbReference type="ARBA" id="ARBA00022553"/>
    </source>
</evidence>
<dbReference type="InterPro" id="IPR036097">
    <property type="entry name" value="HisK_dim/P_sf"/>
</dbReference>
<reference evidence="11" key="1">
    <citation type="journal article" date="2015" name="PeerJ">
        <title>First genomic representation of candidate bacterial phylum KSB3 points to enhanced environmental sensing as a trigger of wastewater bulking.</title>
        <authorList>
            <person name="Sekiguchi Y."/>
            <person name="Ohashi A."/>
            <person name="Parks D.H."/>
            <person name="Yamauchi T."/>
            <person name="Tyson G.W."/>
            <person name="Hugenholtz P."/>
        </authorList>
    </citation>
    <scope>NUCLEOTIDE SEQUENCE [LARGE SCALE GENOMIC DNA]</scope>
</reference>
<evidence type="ECO:0000313" key="11">
    <source>
        <dbReference type="EMBL" id="GAK55258.1"/>
    </source>
</evidence>
<dbReference type="InterPro" id="IPR003661">
    <property type="entry name" value="HisK_dim/P_dom"/>
</dbReference>
<keyword evidence="12" id="KW-1185">Reference proteome</keyword>
<dbReference type="HOGENOM" id="CLU_018526_0_0_0"/>
<keyword evidence="4" id="KW-0808">Transferase</keyword>
<dbReference type="PANTHER" id="PTHR43065:SF10">
    <property type="entry name" value="PEROXIDE STRESS-ACTIVATED HISTIDINE KINASE MAK3"/>
    <property type="match status" value="1"/>
</dbReference>
<evidence type="ECO:0000313" key="12">
    <source>
        <dbReference type="Proteomes" id="UP000030661"/>
    </source>
</evidence>
<dbReference type="InterPro" id="IPR003594">
    <property type="entry name" value="HATPase_dom"/>
</dbReference>
<feature type="domain" description="Histidine kinase" evidence="10">
    <location>
        <begin position="599"/>
        <end position="810"/>
    </location>
</feature>
<comment type="catalytic activity">
    <reaction evidence="1">
        <text>ATP + protein L-histidine = ADP + protein N-phospho-L-histidine.</text>
        <dbReference type="EC" id="2.7.13.3"/>
    </reaction>
</comment>
<proteinExistence type="predicted"/>
<dbReference type="Gene3D" id="1.10.287.130">
    <property type="match status" value="1"/>
</dbReference>
<dbReference type="PROSITE" id="PS50109">
    <property type="entry name" value="HIS_KIN"/>
    <property type="match status" value="1"/>
</dbReference>
<dbReference type="Gene3D" id="3.30.450.40">
    <property type="match status" value="3"/>
</dbReference>
<dbReference type="CDD" id="cd00082">
    <property type="entry name" value="HisKA"/>
    <property type="match status" value="1"/>
</dbReference>
<dbReference type="Gene3D" id="3.30.565.10">
    <property type="entry name" value="Histidine kinase-like ATPase, C-terminal domain"/>
    <property type="match status" value="1"/>
</dbReference>
<sequence length="813" mass="90825">MISITLPASLFMCHEMINQNRELEVLDRVGRLSYASLELHECLQQIAQLIAEFLQSDACSIYIQQGDLRIYKAVYGKTSDQLETAWSQLTPLNGDLMPPGSLSAWTAMDAMMLTQTLHDPTTGSERFESVLATPIFNEHHGCTGTLVLWNLETRVYTPAEFTLTSILSSQVFGLVSNSSLRHQLIRKQEEQTRIYEVGKALSSTLNLDELLDLIAKTSVELTNSRGCVLRLLNREQTLLEIKSSYGDVVTDMAIAPERKIGDGIAGLVAQRGEPIRLDEVTPELLEHEVIKSVRHSLICVPITGKEGVIGTIATFDKNPDGENHRFSEEDSNLLTSFAGHAAIAIEHARFYERMEELALDNLLRLRELSILYHINTAMRSTVKLSKLLRIILTGVTIGGGLGFNRAMLLMVDEHSQTLKGKLGVGPGSGEEAHQIWQSKVNKQKSLVEMITEVPDEGEYEETAFEKLAKSIWIPLVPDQGLFARTVLEKRAFNILDANQHLEDCHAIASLLETTRFATVPLIYRDKVIGVIYVDNKYNNVPISEDDMNFLQMFANQAALAIDNTMLYANLEKRNRELREAQDQLVQTEKFTALGKMSADVAHEIRNPIICVGGFARRLLNDETLSEKNKKYVNIISEEATRLETILQDILIFSKETPIRFEECNINDVIKGALDVVGLEILDREIDVNPCFYRDIDLIIADTRQLKQVFINLLTNALQQVPEKKGMINIMTYNTLSLKGGVTIEVTDNGGGIAPEIIDNIFNPFFTTKGSGTGLGLAIIRKIIDNHKGNINVRNRPGVGVTFVINLPNDPRNI</sequence>
<dbReference type="SMART" id="SM00388">
    <property type="entry name" value="HisKA"/>
    <property type="match status" value="1"/>
</dbReference>
<dbReference type="EMBL" id="DF820463">
    <property type="protein sequence ID" value="GAK55258.1"/>
    <property type="molecule type" value="Genomic_DNA"/>
</dbReference>
<dbReference type="STRING" id="1499967.U27_02090"/>
<evidence type="ECO:0000256" key="2">
    <source>
        <dbReference type="ARBA" id="ARBA00012438"/>
    </source>
</evidence>
<evidence type="ECO:0000256" key="8">
    <source>
        <dbReference type="ARBA" id="ARBA00023012"/>
    </source>
</evidence>
<protein>
    <recommendedName>
        <fullName evidence="2">histidine kinase</fullName>
        <ecNumber evidence="2">2.7.13.3</ecNumber>
    </recommendedName>
</protein>
<dbReference type="Pfam" id="PF00512">
    <property type="entry name" value="HisKA"/>
    <property type="match status" value="1"/>
</dbReference>
<evidence type="ECO:0000256" key="5">
    <source>
        <dbReference type="ARBA" id="ARBA00022741"/>
    </source>
</evidence>
<evidence type="ECO:0000259" key="10">
    <source>
        <dbReference type="PROSITE" id="PS50109"/>
    </source>
</evidence>
<gene>
    <name evidence="11" type="ORF">U27_02090</name>
</gene>
<dbReference type="Pfam" id="PF01590">
    <property type="entry name" value="GAF"/>
    <property type="match status" value="2"/>
</dbReference>
<keyword evidence="6 11" id="KW-0418">Kinase</keyword>
<dbReference type="SUPFAM" id="SSF55781">
    <property type="entry name" value="GAF domain-like"/>
    <property type="match status" value="3"/>
</dbReference>
<dbReference type="PANTHER" id="PTHR43065">
    <property type="entry name" value="SENSOR HISTIDINE KINASE"/>
    <property type="match status" value="1"/>
</dbReference>
<dbReference type="InterPro" id="IPR003018">
    <property type="entry name" value="GAF"/>
</dbReference>
<dbReference type="GO" id="GO:0000155">
    <property type="term" value="F:phosphorelay sensor kinase activity"/>
    <property type="evidence" value="ECO:0007669"/>
    <property type="project" value="InterPro"/>
</dbReference>
<keyword evidence="8" id="KW-0902">Two-component regulatory system</keyword>
<dbReference type="eggNOG" id="COG2205">
    <property type="taxonomic scope" value="Bacteria"/>
</dbReference>
<dbReference type="SMART" id="SM00387">
    <property type="entry name" value="HATPase_c"/>
    <property type="match status" value="1"/>
</dbReference>
<dbReference type="InterPro" id="IPR029016">
    <property type="entry name" value="GAF-like_dom_sf"/>
</dbReference>
<organism evidence="11">
    <name type="scientific">Vecturithrix granuli</name>
    <dbReference type="NCBI Taxonomy" id="1499967"/>
    <lineage>
        <taxon>Bacteria</taxon>
        <taxon>Candidatus Moduliflexota</taxon>
        <taxon>Candidatus Vecturitrichia</taxon>
        <taxon>Candidatus Vecturitrichales</taxon>
        <taxon>Candidatus Vecturitrichaceae</taxon>
        <taxon>Candidatus Vecturithrix</taxon>
    </lineage>
</organism>
<evidence type="ECO:0000256" key="6">
    <source>
        <dbReference type="ARBA" id="ARBA00022777"/>
    </source>
</evidence>
<dbReference type="EC" id="2.7.13.3" evidence="2"/>
<keyword evidence="3" id="KW-0597">Phosphoprotein</keyword>
<dbReference type="InterPro" id="IPR036890">
    <property type="entry name" value="HATPase_C_sf"/>
</dbReference>
<keyword evidence="7" id="KW-0067">ATP-binding</keyword>
<dbReference type="SMART" id="SM00065">
    <property type="entry name" value="GAF"/>
    <property type="match status" value="3"/>
</dbReference>
<name>A0A0S6WAG0_VECG1</name>
<evidence type="ECO:0000256" key="4">
    <source>
        <dbReference type="ARBA" id="ARBA00022679"/>
    </source>
</evidence>
<dbReference type="InterPro" id="IPR004358">
    <property type="entry name" value="Sig_transdc_His_kin-like_C"/>
</dbReference>
<keyword evidence="5" id="KW-0547">Nucleotide-binding</keyword>
<dbReference type="AlphaFoldDB" id="A0A0S6WAG0"/>
<dbReference type="GO" id="GO:0005524">
    <property type="term" value="F:ATP binding"/>
    <property type="evidence" value="ECO:0007669"/>
    <property type="project" value="UniProtKB-KW"/>
</dbReference>
<evidence type="ECO:0000256" key="9">
    <source>
        <dbReference type="SAM" id="Coils"/>
    </source>
</evidence>
<keyword evidence="9" id="KW-0175">Coiled coil</keyword>
<dbReference type="InterPro" id="IPR005467">
    <property type="entry name" value="His_kinase_dom"/>
</dbReference>
<feature type="coiled-coil region" evidence="9">
    <location>
        <begin position="563"/>
        <end position="590"/>
    </location>
</feature>
<dbReference type="SUPFAM" id="SSF55874">
    <property type="entry name" value="ATPase domain of HSP90 chaperone/DNA topoisomerase II/histidine kinase"/>
    <property type="match status" value="1"/>
</dbReference>
<evidence type="ECO:0000256" key="7">
    <source>
        <dbReference type="ARBA" id="ARBA00022840"/>
    </source>
</evidence>
<evidence type="ECO:0000256" key="1">
    <source>
        <dbReference type="ARBA" id="ARBA00000085"/>
    </source>
</evidence>
<dbReference type="SUPFAM" id="SSF47384">
    <property type="entry name" value="Homodimeric domain of signal transducing histidine kinase"/>
    <property type="match status" value="1"/>
</dbReference>
<dbReference type="Pfam" id="PF02518">
    <property type="entry name" value="HATPase_c"/>
    <property type="match status" value="1"/>
</dbReference>
<dbReference type="Proteomes" id="UP000030661">
    <property type="component" value="Unassembled WGS sequence"/>
</dbReference>